<name>A0A1G2BE32_9BACT</name>
<dbReference type="AlphaFoldDB" id="A0A1G2BE32"/>
<keyword evidence="1" id="KW-1133">Transmembrane helix</keyword>
<dbReference type="Proteomes" id="UP000176420">
    <property type="component" value="Unassembled WGS sequence"/>
</dbReference>
<dbReference type="EMBL" id="MHKI01000009">
    <property type="protein sequence ID" value="OGY87404.1"/>
    <property type="molecule type" value="Genomic_DNA"/>
</dbReference>
<evidence type="ECO:0008006" key="4">
    <source>
        <dbReference type="Google" id="ProtNLM"/>
    </source>
</evidence>
<sequence length="63" mass="7161">MKQKSLMLWGIGAGVAGIGLYGSVFIMPYVVIFFDSNFFLQWFIAWLIATGIVLGTILWDMRR</sequence>
<evidence type="ECO:0000256" key="1">
    <source>
        <dbReference type="SAM" id="Phobius"/>
    </source>
</evidence>
<comment type="caution">
    <text evidence="2">The sequence shown here is derived from an EMBL/GenBank/DDBJ whole genome shotgun (WGS) entry which is preliminary data.</text>
</comment>
<evidence type="ECO:0000313" key="3">
    <source>
        <dbReference type="Proteomes" id="UP000176420"/>
    </source>
</evidence>
<feature type="transmembrane region" description="Helical" evidence="1">
    <location>
        <begin position="38"/>
        <end position="59"/>
    </location>
</feature>
<accession>A0A1G2BE32</accession>
<protein>
    <recommendedName>
        <fullName evidence="4">Major facilitator superfamily (MFS) profile domain-containing protein</fullName>
    </recommendedName>
</protein>
<organism evidence="2 3">
    <name type="scientific">Candidatus Kerfeldbacteria bacterium RIFOXYB2_FULL_38_14</name>
    <dbReference type="NCBI Taxonomy" id="1798547"/>
    <lineage>
        <taxon>Bacteria</taxon>
        <taxon>Candidatus Kerfeldiibacteriota</taxon>
    </lineage>
</organism>
<gene>
    <name evidence="2" type="ORF">A2319_05560</name>
</gene>
<proteinExistence type="predicted"/>
<reference evidence="2 3" key="1">
    <citation type="journal article" date="2016" name="Nat. Commun.">
        <title>Thousands of microbial genomes shed light on interconnected biogeochemical processes in an aquifer system.</title>
        <authorList>
            <person name="Anantharaman K."/>
            <person name="Brown C.T."/>
            <person name="Hug L.A."/>
            <person name="Sharon I."/>
            <person name="Castelle C.J."/>
            <person name="Probst A.J."/>
            <person name="Thomas B.C."/>
            <person name="Singh A."/>
            <person name="Wilkins M.J."/>
            <person name="Karaoz U."/>
            <person name="Brodie E.L."/>
            <person name="Williams K.H."/>
            <person name="Hubbard S.S."/>
            <person name="Banfield J.F."/>
        </authorList>
    </citation>
    <scope>NUCLEOTIDE SEQUENCE [LARGE SCALE GENOMIC DNA]</scope>
</reference>
<keyword evidence="1" id="KW-0472">Membrane</keyword>
<keyword evidence="1" id="KW-0812">Transmembrane</keyword>
<feature type="transmembrane region" description="Helical" evidence="1">
    <location>
        <begin position="7"/>
        <end position="32"/>
    </location>
</feature>
<evidence type="ECO:0000313" key="2">
    <source>
        <dbReference type="EMBL" id="OGY87404.1"/>
    </source>
</evidence>